<dbReference type="InterPro" id="IPR002110">
    <property type="entry name" value="Ankyrin_rpt"/>
</dbReference>
<dbReference type="AlphaFoldDB" id="A0A840KEG9"/>
<dbReference type="SUPFAM" id="SSF48403">
    <property type="entry name" value="Ankyrin repeat"/>
    <property type="match status" value="1"/>
</dbReference>
<feature type="signal peptide" evidence="1">
    <location>
        <begin position="1"/>
        <end position="22"/>
    </location>
</feature>
<evidence type="ECO:0000313" key="3">
    <source>
        <dbReference type="Proteomes" id="UP000592180"/>
    </source>
</evidence>
<accession>A0A840KEG9</accession>
<keyword evidence="1" id="KW-0732">Signal</keyword>
<dbReference type="Proteomes" id="UP000592180">
    <property type="component" value="Unassembled WGS sequence"/>
</dbReference>
<comment type="caution">
    <text evidence="2">The sequence shown here is derived from an EMBL/GenBank/DDBJ whole genome shotgun (WGS) entry which is preliminary data.</text>
</comment>
<dbReference type="Pfam" id="PF12796">
    <property type="entry name" value="Ank_2"/>
    <property type="match status" value="1"/>
</dbReference>
<evidence type="ECO:0000256" key="1">
    <source>
        <dbReference type="SAM" id="SignalP"/>
    </source>
</evidence>
<proteinExistence type="predicted"/>
<dbReference type="RefSeq" id="WP_184190607.1">
    <property type="nucleotide sequence ID" value="NZ_JACHLE010000004.1"/>
</dbReference>
<gene>
    <name evidence="2" type="ORF">HNP38_002882</name>
</gene>
<feature type="chain" id="PRO_5032282242" evidence="1">
    <location>
        <begin position="23"/>
        <end position="119"/>
    </location>
</feature>
<reference evidence="2 3" key="1">
    <citation type="submission" date="2020-08" db="EMBL/GenBank/DDBJ databases">
        <title>Functional genomics of gut bacteria from endangered species of beetles.</title>
        <authorList>
            <person name="Carlos-Shanley C."/>
        </authorList>
    </citation>
    <scope>NUCLEOTIDE SEQUENCE [LARGE SCALE GENOMIC DNA]</scope>
    <source>
        <strain evidence="2 3">S00151</strain>
    </source>
</reference>
<evidence type="ECO:0000313" key="2">
    <source>
        <dbReference type="EMBL" id="MBB4807576.1"/>
    </source>
</evidence>
<sequence length="119" mass="13257">MKKIISTTLIFGISIFANMLFAQQMTKEQRKAIQSDNIAEFKKQFAAADYNKCFEVKTDSYSPLAYSSMFGKKSIVEFLISNKADINKNCGSQTPLALAEKFGRNDVAKLLTKKGAAKK</sequence>
<dbReference type="EMBL" id="JACHLE010000004">
    <property type="protein sequence ID" value="MBB4807576.1"/>
    <property type="molecule type" value="Genomic_DNA"/>
</dbReference>
<dbReference type="InterPro" id="IPR036770">
    <property type="entry name" value="Ankyrin_rpt-contain_sf"/>
</dbReference>
<name>A0A840KEG9_9FLAO</name>
<keyword evidence="3" id="KW-1185">Reference proteome</keyword>
<dbReference type="SMART" id="SM00248">
    <property type="entry name" value="ANK"/>
    <property type="match status" value="2"/>
</dbReference>
<protein>
    <submittedName>
        <fullName evidence="2">Ankyrin repeat protein</fullName>
    </submittedName>
</protein>
<dbReference type="Gene3D" id="1.25.40.20">
    <property type="entry name" value="Ankyrin repeat-containing domain"/>
    <property type="match status" value="1"/>
</dbReference>
<organism evidence="2 3">
    <name type="scientific">Chryseobacterium defluvii</name>
    <dbReference type="NCBI Taxonomy" id="160396"/>
    <lineage>
        <taxon>Bacteria</taxon>
        <taxon>Pseudomonadati</taxon>
        <taxon>Bacteroidota</taxon>
        <taxon>Flavobacteriia</taxon>
        <taxon>Flavobacteriales</taxon>
        <taxon>Weeksellaceae</taxon>
        <taxon>Chryseobacterium group</taxon>
        <taxon>Chryseobacterium</taxon>
    </lineage>
</organism>